<dbReference type="GO" id="GO:0006887">
    <property type="term" value="P:exocytosis"/>
    <property type="evidence" value="ECO:0007669"/>
    <property type="project" value="UniProtKB-KW"/>
</dbReference>
<dbReference type="InterPro" id="IPR028258">
    <property type="entry name" value="Sec3-PIP2_bind"/>
</dbReference>
<feature type="compositionally biased region" description="Polar residues" evidence="5">
    <location>
        <begin position="998"/>
        <end position="1010"/>
    </location>
</feature>
<dbReference type="GO" id="GO:0000145">
    <property type="term" value="C:exocyst"/>
    <property type="evidence" value="ECO:0007669"/>
    <property type="project" value="InterPro"/>
</dbReference>
<feature type="compositionally biased region" description="Low complexity" evidence="5">
    <location>
        <begin position="557"/>
        <end position="572"/>
    </location>
</feature>
<feature type="compositionally biased region" description="Polar residues" evidence="5">
    <location>
        <begin position="573"/>
        <end position="584"/>
    </location>
</feature>
<dbReference type="Pfam" id="PF20152">
    <property type="entry name" value="DUF6534"/>
    <property type="match status" value="1"/>
</dbReference>
<name>A0AAD7X9K8_9APHY</name>
<accession>A0AAD7X9K8</accession>
<dbReference type="GO" id="GO:0005546">
    <property type="term" value="F:phosphatidylinositol-4,5-bisphosphate binding"/>
    <property type="evidence" value="ECO:0007669"/>
    <property type="project" value="TreeGrafter"/>
</dbReference>
<evidence type="ECO:0000256" key="5">
    <source>
        <dbReference type="SAM" id="MobiDB-lite"/>
    </source>
</evidence>
<keyword evidence="3" id="KW-0268">Exocytosis</keyword>
<feature type="compositionally biased region" description="Polar residues" evidence="5">
    <location>
        <begin position="607"/>
        <end position="620"/>
    </location>
</feature>
<dbReference type="Pfam" id="PF09763">
    <property type="entry name" value="Sec3_CC"/>
    <property type="match status" value="1"/>
</dbReference>
<dbReference type="InterPro" id="IPR048628">
    <property type="entry name" value="Sec3_C"/>
</dbReference>
<dbReference type="CDD" id="cd13315">
    <property type="entry name" value="PH_Sec3"/>
    <property type="match status" value="1"/>
</dbReference>
<proteinExistence type="inferred from homology"/>
<evidence type="ECO:0000256" key="3">
    <source>
        <dbReference type="ARBA" id="ARBA00022483"/>
    </source>
</evidence>
<feature type="transmembrane region" description="Helical" evidence="6">
    <location>
        <begin position="174"/>
        <end position="196"/>
    </location>
</feature>
<comment type="similarity">
    <text evidence="1">Belongs to the SEC3 family.</text>
</comment>
<evidence type="ECO:0000313" key="9">
    <source>
        <dbReference type="Proteomes" id="UP001215151"/>
    </source>
</evidence>
<dbReference type="Pfam" id="PF15277">
    <property type="entry name" value="Sec3-PIP2_bind"/>
    <property type="match status" value="1"/>
</dbReference>
<feature type="transmembrane region" description="Helical" evidence="6">
    <location>
        <begin position="131"/>
        <end position="154"/>
    </location>
</feature>
<dbReference type="InterPro" id="IPR045339">
    <property type="entry name" value="DUF6534"/>
</dbReference>
<dbReference type="EMBL" id="JAPEVG010000340">
    <property type="protein sequence ID" value="KAJ8468393.1"/>
    <property type="molecule type" value="Genomic_DNA"/>
</dbReference>
<keyword evidence="6" id="KW-0812">Transmembrane</keyword>
<protein>
    <recommendedName>
        <fullName evidence="7">Exocyst complex component Sec3 PIP2-binding N-terminal domain-containing protein</fullName>
    </recommendedName>
</protein>
<evidence type="ECO:0000259" key="7">
    <source>
        <dbReference type="SMART" id="SM01313"/>
    </source>
</evidence>
<evidence type="ECO:0000256" key="1">
    <source>
        <dbReference type="ARBA" id="ARBA00006518"/>
    </source>
</evidence>
<feature type="transmembrane region" description="Helical" evidence="6">
    <location>
        <begin position="28"/>
        <end position="51"/>
    </location>
</feature>
<dbReference type="Gene3D" id="2.30.29.90">
    <property type="match status" value="1"/>
</dbReference>
<organism evidence="8 9">
    <name type="scientific">Trametes cubensis</name>
    <dbReference type="NCBI Taxonomy" id="1111947"/>
    <lineage>
        <taxon>Eukaryota</taxon>
        <taxon>Fungi</taxon>
        <taxon>Dikarya</taxon>
        <taxon>Basidiomycota</taxon>
        <taxon>Agaricomycotina</taxon>
        <taxon>Agaricomycetes</taxon>
        <taxon>Polyporales</taxon>
        <taxon>Polyporaceae</taxon>
        <taxon>Trametes</taxon>
    </lineage>
</organism>
<comment type="caution">
    <text evidence="8">The sequence shown here is derived from an EMBL/GenBank/DDBJ whole genome shotgun (WGS) entry which is preliminary data.</text>
</comment>
<sequence>MYGVTTTQTYTYFVMPGSVTDNKYLRMLIFFLWTLDTFHTGVITAAAYAYLVTDFGNLLAASRPTWTIFPATVLSGGLSNGLCPLLSSMVSQRAELVAAHCIRNACACDNGTFAYAIMGIYIKSWLDLYKISWLLVFSFAWSMAADVIISASLYVLLALRKTGFPSSDNIVRKLIIYSVNTGAISSLCALLCLVTYVTMKEYFVFMPFYCVYPKLLLNCLLATLNSRPALKEQLASTMAPKSDPVRHLVVETITALDDVEYREASIDRTPMINLGYASHVVKTLSSPQSSRADLETLRIISSVFTKLSEESYVAHLKIWEEAPADEGGKKPRYIIISQANNGQGYIHKSKLNTNGSFSVGKTWRVSELRGLEVLNPLAFNITMSRTYRWQTENQNDQSSFLSSLVQLFRTVMGGNAPLELVGVREPGEASSRPPPLAFSRMERAPTPTGSAPLPPASPRRPVANGYAESPKANGRASGTSSYAPSTPGPRSSSRPRRPRSPPRADSPDSSRPSATPVPERSGTPVRNRPATPSREPMPPPSALRPRHARLPSNADGSSRTSASTSSQVPSITLPSTPASTQSDSLKPYGDYTNGHSTTRGSLDIPTRSGSPASSIIQPSPRSAYGDPVVPKALAPSTPPTAPIQRSRTPNGAPAAPPQIRRENTRVSFFDPANQATLNRVLSGDAMLHEEVEGDGDGIVEVEDESAQATLQSVEEMLEGYEWASDDILGRRALSGTAEQIEARLLDELMALDKANIHSFIESDDRVLTVLKYLDDAITELDTMQSVVSSYKIHLNAVSDDIAYIQGQGRGLQVQTQNQRALLNELEELLQTVQVDSDALLALTQESLEHATSIKKLEASATELYKALLAGRDRDMAATMERLDEYKKYNAQFCKRVLDYLSIMFTAQGKMLLGDNNGIVKSLRGRPAIKDHRALETYLERYRGILLYLKEMDESAYAKLCAAYFSAVSELHAMQVKALLSAYGALVKKAPVEEETEGFSGTTPTSNTSKAAQGMRRAGTIVRSPLESRRERREAGDGELRAAEALSMVLEQLAGTIYAEEEWISHFLQIDDAAKTFADHMGLENYFRRQAARWVGLSQATMKLVRGAMDLIFGFLPMELKTWLDNAMARDSVQVVGMLASLERFQSDAEERGNAFFLGLLEKQHMRLKALLERRVSDHIKSIEETKLTSKKRKGVAPFIKYFPTYISRVESQLIGSDTLEIRQSVDAGYDRIVQAMFDALKQMAKMDGEGEDKGQLNYHVIIIENMHYFVAEISQIEIGSVAAFLKRAEAIYEENLNAYVKIVLRRPFAKIIEYFEGVERLLKTTAPSEIASNSSYSRSSLKKVVKEYNAKDVRKHIDALFKRVEKHFTEASEKATTEEASASTGIAPGTVMVGVWKACEEELMRITELFNKRISQCYKDTGVTLEYSASDVEAAFRRHRVTA</sequence>
<gene>
    <name evidence="8" type="ORF">ONZ51_g9675</name>
</gene>
<keyword evidence="4" id="KW-0175">Coiled coil</keyword>
<evidence type="ECO:0000256" key="2">
    <source>
        <dbReference type="ARBA" id="ARBA00022448"/>
    </source>
</evidence>
<dbReference type="GO" id="GO:0006893">
    <property type="term" value="P:Golgi to plasma membrane transport"/>
    <property type="evidence" value="ECO:0007669"/>
    <property type="project" value="TreeGrafter"/>
</dbReference>
<keyword evidence="6" id="KW-0472">Membrane</keyword>
<dbReference type="SMART" id="SM01313">
    <property type="entry name" value="Sec3-PIP2_bind"/>
    <property type="match status" value="1"/>
</dbReference>
<keyword evidence="2" id="KW-0813">Transport</keyword>
<feature type="transmembrane region" description="Helical" evidence="6">
    <location>
        <begin position="66"/>
        <end position="86"/>
    </location>
</feature>
<feature type="compositionally biased region" description="Low complexity" evidence="5">
    <location>
        <begin position="507"/>
        <end position="516"/>
    </location>
</feature>
<keyword evidence="9" id="KW-1185">Reference proteome</keyword>
<dbReference type="PANTHER" id="PTHR16092:SF14">
    <property type="entry name" value="EXOCYST COMPLEX COMPONENT 1 ISOFORM X1"/>
    <property type="match status" value="1"/>
</dbReference>
<evidence type="ECO:0000256" key="4">
    <source>
        <dbReference type="ARBA" id="ARBA00023054"/>
    </source>
</evidence>
<dbReference type="PANTHER" id="PTHR16092">
    <property type="entry name" value="SEC3/SYNTAXIN-RELATED"/>
    <property type="match status" value="1"/>
</dbReference>
<dbReference type="Pfam" id="PF20654">
    <property type="entry name" value="Sec3_C-term"/>
    <property type="match status" value="1"/>
</dbReference>
<feature type="region of interest" description="Disordered" evidence="5">
    <location>
        <begin position="993"/>
        <end position="1016"/>
    </location>
</feature>
<evidence type="ECO:0000256" key="6">
    <source>
        <dbReference type="SAM" id="Phobius"/>
    </source>
</evidence>
<dbReference type="Proteomes" id="UP001215151">
    <property type="component" value="Unassembled WGS sequence"/>
</dbReference>
<keyword evidence="6" id="KW-1133">Transmembrane helix</keyword>
<feature type="domain" description="Exocyst complex component Sec3 PIP2-binding N-terminal" evidence="7">
    <location>
        <begin position="327"/>
        <end position="411"/>
    </location>
</feature>
<reference evidence="8" key="1">
    <citation type="submission" date="2022-11" db="EMBL/GenBank/DDBJ databases">
        <title>Genome Sequence of Cubamyces cubensis.</title>
        <authorList>
            <person name="Buettner E."/>
        </authorList>
    </citation>
    <scope>NUCLEOTIDE SEQUENCE</scope>
    <source>
        <strain evidence="8">MPL-01</strain>
    </source>
</reference>
<feature type="region of interest" description="Disordered" evidence="5">
    <location>
        <begin position="422"/>
        <end position="662"/>
    </location>
</feature>
<evidence type="ECO:0000313" key="8">
    <source>
        <dbReference type="EMBL" id="KAJ8468393.1"/>
    </source>
</evidence>
<dbReference type="InterPro" id="IPR019160">
    <property type="entry name" value="Sec3_CC"/>
</dbReference>
<dbReference type="GO" id="GO:0005886">
    <property type="term" value="C:plasma membrane"/>
    <property type="evidence" value="ECO:0007669"/>
    <property type="project" value="TreeGrafter"/>
</dbReference>